<reference evidence="1" key="1">
    <citation type="submission" date="2022-07" db="EMBL/GenBank/DDBJ databases">
        <title>Genome Sequence of Leucocoprinus birnbaumii.</title>
        <authorList>
            <person name="Buettner E."/>
        </authorList>
    </citation>
    <scope>NUCLEOTIDE SEQUENCE</scope>
    <source>
        <strain evidence="1">VT141</strain>
    </source>
</reference>
<comment type="caution">
    <text evidence="1">The sequence shown here is derived from an EMBL/GenBank/DDBJ whole genome shotgun (WGS) entry which is preliminary data.</text>
</comment>
<dbReference type="Proteomes" id="UP001213000">
    <property type="component" value="Unassembled WGS sequence"/>
</dbReference>
<keyword evidence="2" id="KW-1185">Reference proteome</keyword>
<dbReference type="AlphaFoldDB" id="A0AAD5YK98"/>
<dbReference type="EMBL" id="JANIEX010001423">
    <property type="protein sequence ID" value="KAJ3558095.1"/>
    <property type="molecule type" value="Genomic_DNA"/>
</dbReference>
<protein>
    <submittedName>
        <fullName evidence="1">Uncharacterized protein</fullName>
    </submittedName>
</protein>
<gene>
    <name evidence="1" type="ORF">NP233_g11576</name>
</gene>
<dbReference type="InterPro" id="IPR041078">
    <property type="entry name" value="Plavaka"/>
</dbReference>
<name>A0AAD5YK98_9AGAR</name>
<organism evidence="1 2">
    <name type="scientific">Leucocoprinus birnbaumii</name>
    <dbReference type="NCBI Taxonomy" id="56174"/>
    <lineage>
        <taxon>Eukaryota</taxon>
        <taxon>Fungi</taxon>
        <taxon>Dikarya</taxon>
        <taxon>Basidiomycota</taxon>
        <taxon>Agaricomycotina</taxon>
        <taxon>Agaricomycetes</taxon>
        <taxon>Agaricomycetidae</taxon>
        <taxon>Agaricales</taxon>
        <taxon>Agaricineae</taxon>
        <taxon>Agaricaceae</taxon>
        <taxon>Leucocoprinus</taxon>
    </lineage>
</organism>
<proteinExistence type="predicted"/>
<dbReference type="Pfam" id="PF18759">
    <property type="entry name" value="Plavaka"/>
    <property type="match status" value="1"/>
</dbReference>
<evidence type="ECO:0000313" key="1">
    <source>
        <dbReference type="EMBL" id="KAJ3558095.1"/>
    </source>
</evidence>
<accession>A0AAD5YK98</accession>
<evidence type="ECO:0000313" key="2">
    <source>
        <dbReference type="Proteomes" id="UP001213000"/>
    </source>
</evidence>
<sequence>MSWLNNGGTSKSEEETNRLVKDCILSPDFCINNLVGFDAHRENRRLDHEVSKSDFLAQFTESSVDIPIPTASRKSQNVTHPVSGFLHRKLTDVICEAFSNHLAHKLHYTPFHHFFQTSNKDGQPQNERVYGEAYSSNKCISEYKHIQRHGENPPDDPNCQREKGIALLMLSSDTTSLADFGNAAAWPIYMMLGNLSKYDRAQPQSGAMHRIAYIPKQFSISDIQVRALLATIRDKGTCPCPRCLVKKDKMDKLGQASDNRTRFTKIRKYLTNRVASARQAIYGLGMSFQSMAVRLNLDEVSATPTVNAFVERLGNSFNPSDMLPVDLLHEIELAGNNLAAQLDGRYRQCAIPCFEGLLPEPHNKRLMTLLYRLAEWHALAKLRMHTEGSLNLLQLMTREIGTLFCQFRDKSCSCFETMELPREAAARQCRSASSQNSSTNSHSRLKRLNLNLVKLHFMGDYFSHIHWFGTTDSYTTQLAEQSHRQVKQLYGLTNKQKPAHQIGARYIRQRILRKAEEDSEELEELHKDSQFFAQHHVIPHNLDEPIDVYSFVGDSPDDPAKKNFIRKLRDHILGRIMSRPFDGDMHDDFSDADRNTIRIRNGRIYRHRTFRINYTTYDVRRCGGRNVIESTCSDRGLASITILQPNECVGR</sequence>